<dbReference type="RefSeq" id="WP_154530269.1">
    <property type="nucleotide sequence ID" value="NZ_JAQXTV010000066.1"/>
</dbReference>
<dbReference type="InterPro" id="IPR012505">
    <property type="entry name" value="YbbR"/>
</dbReference>
<evidence type="ECO:0000313" key="3">
    <source>
        <dbReference type="Proteomes" id="UP000460287"/>
    </source>
</evidence>
<organism evidence="2 3">
    <name type="scientific">Inconstantimicrobium porci</name>
    <dbReference type="NCBI Taxonomy" id="2652291"/>
    <lineage>
        <taxon>Bacteria</taxon>
        <taxon>Bacillati</taxon>
        <taxon>Bacillota</taxon>
        <taxon>Clostridia</taxon>
        <taxon>Eubacteriales</taxon>
        <taxon>Clostridiaceae</taxon>
        <taxon>Inconstantimicrobium</taxon>
    </lineage>
</organism>
<dbReference type="PANTHER" id="PTHR37804:SF1">
    <property type="entry name" value="CDAA REGULATORY PROTEIN CDAR"/>
    <property type="match status" value="1"/>
</dbReference>
<proteinExistence type="predicted"/>
<dbReference type="Gene3D" id="2.170.120.40">
    <property type="entry name" value="YbbR-like domain"/>
    <property type="match status" value="2"/>
</dbReference>
<dbReference type="Proteomes" id="UP000460287">
    <property type="component" value="Unassembled WGS sequence"/>
</dbReference>
<evidence type="ECO:0000313" key="2">
    <source>
        <dbReference type="EMBL" id="MSR90382.1"/>
    </source>
</evidence>
<comment type="caution">
    <text evidence="2">The sequence shown here is derived from an EMBL/GenBank/DDBJ whole genome shotgun (WGS) entry which is preliminary data.</text>
</comment>
<dbReference type="EMBL" id="VULX01000002">
    <property type="protein sequence ID" value="MSR90382.1"/>
    <property type="molecule type" value="Genomic_DNA"/>
</dbReference>
<reference evidence="2 3" key="1">
    <citation type="submission" date="2019-08" db="EMBL/GenBank/DDBJ databases">
        <title>In-depth cultivation of the pig gut microbiome towards novel bacterial diversity and tailored functional studies.</title>
        <authorList>
            <person name="Wylensek D."/>
            <person name="Hitch T.C.A."/>
            <person name="Clavel T."/>
        </authorList>
    </citation>
    <scope>NUCLEOTIDE SEQUENCE [LARGE SCALE GENOMIC DNA]</scope>
    <source>
        <strain evidence="2 3">WCA-383-APC-5B</strain>
    </source>
</reference>
<accession>A0A7X2MWH8</accession>
<sequence>MDKDSKKKSIIIRVVCIIASFCLWLYINNIENPVREYKINNVPVEIANEDILKDLKLTMLPDEELKINVTIEGPANEVYKVKKDDIKIRVNLEGYALKKGENKIPVEIVNYPAGVSIKNNEYLRVSVVLDDYVEKSVPVKNYSSVDMKRGFYKGTTEITPTTVKVSGAADYVNTVTEVRITDSFTDISSDISKLVLLKAYNANGTEVTKVSLSPSTASLNISITKGKMVKIKVNTKGTLPDNVKLKEITTSKEIEVLGEKSTLEKISQLETEAIDLSQITSTKNVSVNVHIPQGVTVSNNDRTVEVTVTVEKYITKNINLTLTESKAPDGLDLTYDKSVSIVLNGEESAVSAIKDGTIKASIDLSAVKEGQNSIDYTITGVPSGITVKTKNPDKISVTAVKKP</sequence>
<feature type="transmembrane region" description="Helical" evidence="1">
    <location>
        <begin position="10"/>
        <end position="27"/>
    </location>
</feature>
<keyword evidence="1" id="KW-0472">Membrane</keyword>
<dbReference type="Pfam" id="PF07949">
    <property type="entry name" value="YbbR"/>
    <property type="match status" value="4"/>
</dbReference>
<evidence type="ECO:0008006" key="4">
    <source>
        <dbReference type="Google" id="ProtNLM"/>
    </source>
</evidence>
<keyword evidence="1" id="KW-0812">Transmembrane</keyword>
<protein>
    <recommendedName>
        <fullName evidence="4">YbbR-like domain-containing protein</fullName>
    </recommendedName>
</protein>
<name>A0A7X2MWH8_9CLOT</name>
<evidence type="ECO:0000256" key="1">
    <source>
        <dbReference type="SAM" id="Phobius"/>
    </source>
</evidence>
<keyword evidence="1" id="KW-1133">Transmembrane helix</keyword>
<keyword evidence="3" id="KW-1185">Reference proteome</keyword>
<dbReference type="Gene3D" id="2.170.120.30">
    <property type="match status" value="2"/>
</dbReference>
<gene>
    <name evidence="2" type="ORF">FYJ33_02865</name>
</gene>
<dbReference type="InterPro" id="IPR053154">
    <property type="entry name" value="c-di-AMP_regulator"/>
</dbReference>
<dbReference type="AlphaFoldDB" id="A0A7X2MWH8"/>
<dbReference type="PANTHER" id="PTHR37804">
    <property type="entry name" value="CDAA REGULATORY PROTEIN CDAR"/>
    <property type="match status" value="1"/>
</dbReference>